<evidence type="ECO:0000256" key="4">
    <source>
        <dbReference type="ARBA" id="ARBA00022692"/>
    </source>
</evidence>
<dbReference type="Pfam" id="PF00528">
    <property type="entry name" value="BPD_transp_1"/>
    <property type="match status" value="1"/>
</dbReference>
<dbReference type="CDD" id="cd06261">
    <property type="entry name" value="TM_PBP2"/>
    <property type="match status" value="1"/>
</dbReference>
<comment type="caution">
    <text evidence="9">The sequence shown here is derived from an EMBL/GenBank/DDBJ whole genome shotgun (WGS) entry which is preliminary data.</text>
</comment>
<dbReference type="SUPFAM" id="SSF161098">
    <property type="entry name" value="MetI-like"/>
    <property type="match status" value="1"/>
</dbReference>
<dbReference type="Proteomes" id="UP000072741">
    <property type="component" value="Unassembled WGS sequence"/>
</dbReference>
<feature type="transmembrane region" description="Helical" evidence="7">
    <location>
        <begin position="249"/>
        <end position="270"/>
    </location>
</feature>
<proteinExistence type="inferred from homology"/>
<name>A0A147HBS7_9BURK</name>
<dbReference type="PANTHER" id="PTHR43163">
    <property type="entry name" value="DIPEPTIDE TRANSPORT SYSTEM PERMEASE PROTEIN DPPB-RELATED"/>
    <property type="match status" value="1"/>
</dbReference>
<feature type="domain" description="ABC transmembrane type-1" evidence="8">
    <location>
        <begin position="96"/>
        <end position="307"/>
    </location>
</feature>
<dbReference type="InterPro" id="IPR000515">
    <property type="entry name" value="MetI-like"/>
</dbReference>
<feature type="transmembrane region" description="Helical" evidence="7">
    <location>
        <begin position="290"/>
        <end position="310"/>
    </location>
</feature>
<sequence length="321" mass="34800">MGRFILRRLMQAAPLLLAVVVLNFLLIAFTPGDPITLLVGDFPAPPEYLAQMRRDYGLDQPVWMQLLHYLGKVLQGDFGYSFANQQPVASLILERLGATLELTLTALGLASVLGVAFGVLAARSRGGPADSAIQAASSAGYAVPDFWLGQLLILAFAIGLGWLPSQGYNPVRGVAPGWEGFVQHLRYLLLPALALSMRYLTLITRITRASMLEVMNADYILAARARGSAEWQVVIGHALRNAAAPVLTVIGYNLGFVLAGSALIEAVFAWPGIGRLLYESIAKRDYPVMLAILLMVSVTVVLANLLTDILHRLLDPRLERA</sequence>
<dbReference type="Gene3D" id="1.10.3720.10">
    <property type="entry name" value="MetI-like"/>
    <property type="match status" value="1"/>
</dbReference>
<evidence type="ECO:0000313" key="9">
    <source>
        <dbReference type="EMBL" id="KTT27505.1"/>
    </source>
</evidence>
<evidence type="ECO:0000256" key="3">
    <source>
        <dbReference type="ARBA" id="ARBA00022475"/>
    </source>
</evidence>
<dbReference type="OrthoDB" id="9803623at2"/>
<evidence type="ECO:0000259" key="8">
    <source>
        <dbReference type="PROSITE" id="PS50928"/>
    </source>
</evidence>
<organism evidence="9 10">
    <name type="scientific">Pseudacidovorax intermedius</name>
    <dbReference type="NCBI Taxonomy" id="433924"/>
    <lineage>
        <taxon>Bacteria</taxon>
        <taxon>Pseudomonadati</taxon>
        <taxon>Pseudomonadota</taxon>
        <taxon>Betaproteobacteria</taxon>
        <taxon>Burkholderiales</taxon>
        <taxon>Comamonadaceae</taxon>
        <taxon>Pseudacidovorax</taxon>
    </lineage>
</organism>
<evidence type="ECO:0000313" key="10">
    <source>
        <dbReference type="Proteomes" id="UP000072741"/>
    </source>
</evidence>
<dbReference type="PROSITE" id="PS50928">
    <property type="entry name" value="ABC_TM1"/>
    <property type="match status" value="1"/>
</dbReference>
<evidence type="ECO:0000256" key="2">
    <source>
        <dbReference type="ARBA" id="ARBA00022448"/>
    </source>
</evidence>
<feature type="transmembrane region" description="Helical" evidence="7">
    <location>
        <begin position="184"/>
        <end position="201"/>
    </location>
</feature>
<feature type="transmembrane region" description="Helical" evidence="7">
    <location>
        <begin position="102"/>
        <end position="122"/>
    </location>
</feature>
<dbReference type="InterPro" id="IPR045621">
    <property type="entry name" value="BPD_transp_1_N"/>
</dbReference>
<comment type="similarity">
    <text evidence="7">Belongs to the binding-protein-dependent transport system permease family.</text>
</comment>
<evidence type="ECO:0000256" key="7">
    <source>
        <dbReference type="RuleBase" id="RU363032"/>
    </source>
</evidence>
<dbReference type="AlphaFoldDB" id="A0A147HBS7"/>
<dbReference type="Pfam" id="PF19300">
    <property type="entry name" value="BPD_transp_1_N"/>
    <property type="match status" value="1"/>
</dbReference>
<protein>
    <recommendedName>
        <fullName evidence="8">ABC transmembrane type-1 domain-containing protein</fullName>
    </recommendedName>
</protein>
<dbReference type="RefSeq" id="WP_058640332.1">
    <property type="nucleotide sequence ID" value="NZ_LDSL01000013.1"/>
</dbReference>
<keyword evidence="2 7" id="KW-0813">Transport</keyword>
<accession>A0A147HBS7</accession>
<reference evidence="9 10" key="1">
    <citation type="journal article" date="2016" name="Front. Microbiol.">
        <title>Genomic Resource of Rice Seed Associated Bacteria.</title>
        <authorList>
            <person name="Midha S."/>
            <person name="Bansal K."/>
            <person name="Sharma S."/>
            <person name="Kumar N."/>
            <person name="Patil P.P."/>
            <person name="Chaudhry V."/>
            <person name="Patil P.B."/>
        </authorList>
    </citation>
    <scope>NUCLEOTIDE SEQUENCE [LARGE SCALE GENOMIC DNA]</scope>
    <source>
        <strain evidence="9 10">NS331</strain>
    </source>
</reference>
<gene>
    <name evidence="9" type="ORF">NS331_01905</name>
</gene>
<feature type="transmembrane region" description="Helical" evidence="7">
    <location>
        <begin position="143"/>
        <end position="164"/>
    </location>
</feature>
<dbReference type="GO" id="GO:0055085">
    <property type="term" value="P:transmembrane transport"/>
    <property type="evidence" value="ECO:0007669"/>
    <property type="project" value="InterPro"/>
</dbReference>
<keyword evidence="6 7" id="KW-0472">Membrane</keyword>
<keyword evidence="5 7" id="KW-1133">Transmembrane helix</keyword>
<keyword evidence="10" id="KW-1185">Reference proteome</keyword>
<comment type="subcellular location">
    <subcellularLocation>
        <location evidence="1 7">Cell membrane</location>
        <topology evidence="1 7">Multi-pass membrane protein</topology>
    </subcellularLocation>
</comment>
<evidence type="ECO:0000256" key="5">
    <source>
        <dbReference type="ARBA" id="ARBA00022989"/>
    </source>
</evidence>
<keyword evidence="4 7" id="KW-0812">Transmembrane</keyword>
<keyword evidence="3" id="KW-1003">Cell membrane</keyword>
<dbReference type="GO" id="GO:0005886">
    <property type="term" value="C:plasma membrane"/>
    <property type="evidence" value="ECO:0007669"/>
    <property type="project" value="UniProtKB-SubCell"/>
</dbReference>
<evidence type="ECO:0000256" key="1">
    <source>
        <dbReference type="ARBA" id="ARBA00004651"/>
    </source>
</evidence>
<dbReference type="InterPro" id="IPR035906">
    <property type="entry name" value="MetI-like_sf"/>
</dbReference>
<evidence type="ECO:0000256" key="6">
    <source>
        <dbReference type="ARBA" id="ARBA00023136"/>
    </source>
</evidence>
<dbReference type="EMBL" id="LDSL01000013">
    <property type="protein sequence ID" value="KTT27505.1"/>
    <property type="molecule type" value="Genomic_DNA"/>
</dbReference>
<dbReference type="PANTHER" id="PTHR43163:SF6">
    <property type="entry name" value="DIPEPTIDE TRANSPORT SYSTEM PERMEASE PROTEIN DPPB-RELATED"/>
    <property type="match status" value="1"/>
</dbReference>
<feature type="transmembrane region" description="Helical" evidence="7">
    <location>
        <begin position="12"/>
        <end position="30"/>
    </location>
</feature>